<dbReference type="InterPro" id="IPR049577">
    <property type="entry name" value="GMPP_N"/>
</dbReference>
<dbReference type="InterPro" id="IPR006375">
    <property type="entry name" value="Man1P_GuaTrfase/Man6P_Isoase"/>
</dbReference>
<dbReference type="Gene3D" id="3.90.550.10">
    <property type="entry name" value="Spore Coat Polysaccharide Biosynthesis Protein SpsA, Chain A"/>
    <property type="match status" value="1"/>
</dbReference>
<dbReference type="Pfam" id="PF22640">
    <property type="entry name" value="ManC_GMP_beta-helix"/>
    <property type="match status" value="1"/>
</dbReference>
<feature type="domain" description="MannoseP isomerase/GMP-like beta-helix" evidence="12">
    <location>
        <begin position="350"/>
        <end position="404"/>
    </location>
</feature>
<evidence type="ECO:0000259" key="12">
    <source>
        <dbReference type="Pfam" id="PF22640"/>
    </source>
</evidence>
<evidence type="ECO:0000256" key="1">
    <source>
        <dbReference type="ARBA" id="ARBA00006115"/>
    </source>
</evidence>
<evidence type="ECO:0000256" key="8">
    <source>
        <dbReference type="RuleBase" id="RU004190"/>
    </source>
</evidence>
<dbReference type="InterPro" id="IPR054566">
    <property type="entry name" value="ManC/GMP-like_b-helix"/>
</dbReference>
<dbReference type="GO" id="GO:0016853">
    <property type="term" value="F:isomerase activity"/>
    <property type="evidence" value="ECO:0007669"/>
    <property type="project" value="UniProtKB-KW"/>
</dbReference>
<dbReference type="RefSeq" id="WP_013031024.1">
    <property type="nucleotide sequence ID" value="NC_013959.1"/>
</dbReference>
<evidence type="ECO:0000256" key="5">
    <source>
        <dbReference type="ARBA" id="ARBA00022741"/>
    </source>
</evidence>
<dbReference type="GO" id="GO:0004475">
    <property type="term" value="F:mannose-1-phosphate guanylyltransferase (GTP) activity"/>
    <property type="evidence" value="ECO:0007669"/>
    <property type="project" value="UniProtKB-EC"/>
</dbReference>
<dbReference type="GO" id="GO:0005525">
    <property type="term" value="F:GTP binding"/>
    <property type="evidence" value="ECO:0007669"/>
    <property type="project" value="UniProtKB-KW"/>
</dbReference>
<dbReference type="CDD" id="cd02509">
    <property type="entry name" value="GDP-M1P_Guanylyltransferase"/>
    <property type="match status" value="1"/>
</dbReference>
<keyword evidence="14" id="KW-1185">Reference proteome</keyword>
<dbReference type="PANTHER" id="PTHR46390:SF1">
    <property type="entry name" value="MANNOSE-1-PHOSPHATE GUANYLYLTRANSFERASE"/>
    <property type="match status" value="1"/>
</dbReference>
<evidence type="ECO:0000259" key="11">
    <source>
        <dbReference type="Pfam" id="PF01050"/>
    </source>
</evidence>
<dbReference type="HOGENOM" id="CLU_035527_1_0_4"/>
<dbReference type="STRING" id="580332.Slit_2903"/>
<dbReference type="AlphaFoldDB" id="D5CQA7"/>
<accession>D5CQA7</accession>
<keyword evidence="3 13" id="KW-0808">Transferase</keyword>
<dbReference type="KEGG" id="slt:Slit_2903"/>
<feature type="compositionally biased region" description="Basic and acidic residues" evidence="9">
    <location>
        <begin position="164"/>
        <end position="178"/>
    </location>
</feature>
<feature type="domain" description="Nucleotidyl transferase" evidence="10">
    <location>
        <begin position="225"/>
        <end position="343"/>
    </location>
</feature>
<gene>
    <name evidence="13" type="ordered locus">Slit_2903</name>
</gene>
<dbReference type="Gene3D" id="2.60.120.10">
    <property type="entry name" value="Jelly Rolls"/>
    <property type="match status" value="1"/>
</dbReference>
<dbReference type="SUPFAM" id="SSF53448">
    <property type="entry name" value="Nucleotide-diphospho-sugar transferases"/>
    <property type="match status" value="1"/>
</dbReference>
<dbReference type="GO" id="GO:0000271">
    <property type="term" value="P:polysaccharide biosynthetic process"/>
    <property type="evidence" value="ECO:0007669"/>
    <property type="project" value="InterPro"/>
</dbReference>
<reference evidence="13 14" key="1">
    <citation type="submission" date="2010-03" db="EMBL/GenBank/DDBJ databases">
        <title>Complete sequence of Sideroxydans lithotrophicus ES-1.</title>
        <authorList>
            <consortium name="US DOE Joint Genome Institute"/>
            <person name="Lucas S."/>
            <person name="Copeland A."/>
            <person name="Lapidus A."/>
            <person name="Cheng J.-F."/>
            <person name="Bruce D."/>
            <person name="Goodwin L."/>
            <person name="Pitluck S."/>
            <person name="Munk A.C."/>
            <person name="Detter J.C."/>
            <person name="Han C."/>
            <person name="Tapia R."/>
            <person name="Larimer F."/>
            <person name="Land M."/>
            <person name="Hauser L."/>
            <person name="Kyrpides N."/>
            <person name="Ivanova N."/>
            <person name="Emerson D."/>
            <person name="Woyke T."/>
        </authorList>
    </citation>
    <scope>NUCLEOTIDE SEQUENCE [LARGE SCALE GENOMIC DNA]</scope>
    <source>
        <strain evidence="13 14">ES-1</strain>
    </source>
</reference>
<dbReference type="Proteomes" id="UP000001625">
    <property type="component" value="Chromosome"/>
</dbReference>
<sequence length="527" mass="58353">MSKVNAVILAGGSGSRLWPMSRQHRPKQFLALDGDDSLLQTTINRLSPTIEAKDVLIVTQESHAKGEAYHALLPYQAIYEPIGRNTAPAIALAAAYLMAKGADPVMVVLPADHVIKDEARFREHLGTAIEAAQTGKLITFGIQPTRPDTGFGYIKTRATSEEKRVLSTECRVPSEKAESSSPQHSALTTQNKVSQHSAHSTQNNVSQHSALSTQNSLSGTQNSVLEVERFTEKPDQETAEHFLKEGDYYWNSGMFVWRASTILAEIQRYLPEVDKVVQTILAERQTGSTFQQAVEKHFAEMPSISIDYGVLEKSDRVSLIPCDIGWNDVGSWQAVHEISPKDANGNALQGNVIAVDCKDSLIRAEKRLVAVIGVEDLCVIETADAVLISKSDQTQRVREVVDKLHDQGATEHIFHAKVNRPWGSYTVLEEDPEGFKLKRIEVAPGARLSLQSHRQRSEHWVVVSGTATVTNGEKVITVQKNQSTYIPIGAKHRLENLGKEPLHIVEIQVGDYLGEDDIQRYEDNYGR</sequence>
<evidence type="ECO:0000256" key="2">
    <source>
        <dbReference type="ARBA" id="ARBA00012387"/>
    </source>
</evidence>
<keyword evidence="5" id="KW-0547">Nucleotide-binding</keyword>
<evidence type="ECO:0000256" key="3">
    <source>
        <dbReference type="ARBA" id="ARBA00022679"/>
    </source>
</evidence>
<dbReference type="EC" id="2.7.7.13" evidence="2"/>
<dbReference type="eggNOG" id="COG0836">
    <property type="taxonomic scope" value="Bacteria"/>
</dbReference>
<dbReference type="PANTHER" id="PTHR46390">
    <property type="entry name" value="MANNOSE-1-PHOSPHATE GUANYLYLTRANSFERASE"/>
    <property type="match status" value="1"/>
</dbReference>
<dbReference type="InterPro" id="IPR051161">
    <property type="entry name" value="Mannose-6P_isomerase_type2"/>
</dbReference>
<dbReference type="EMBL" id="CP001965">
    <property type="protein sequence ID" value="ADE13128.1"/>
    <property type="molecule type" value="Genomic_DNA"/>
</dbReference>
<feature type="region of interest" description="Disordered" evidence="9">
    <location>
        <begin position="164"/>
        <end position="218"/>
    </location>
</feature>
<dbReference type="eggNOG" id="COG0662">
    <property type="taxonomic scope" value="Bacteria"/>
</dbReference>
<feature type="domain" description="Mannose-6-phosphate isomerase type II C-terminal" evidence="11">
    <location>
        <begin position="409"/>
        <end position="523"/>
    </location>
</feature>
<evidence type="ECO:0000256" key="7">
    <source>
        <dbReference type="ARBA" id="ARBA00047343"/>
    </source>
</evidence>
<name>D5CQA7_SIDLE</name>
<organism evidence="13 14">
    <name type="scientific">Sideroxydans lithotrophicus (strain ES-1)</name>
    <dbReference type="NCBI Taxonomy" id="580332"/>
    <lineage>
        <taxon>Bacteria</taxon>
        <taxon>Pseudomonadati</taxon>
        <taxon>Pseudomonadota</taxon>
        <taxon>Betaproteobacteria</taxon>
        <taxon>Nitrosomonadales</taxon>
        <taxon>Gallionellaceae</taxon>
        <taxon>Sideroxydans</taxon>
    </lineage>
</organism>
<dbReference type="InterPro" id="IPR014710">
    <property type="entry name" value="RmlC-like_jellyroll"/>
</dbReference>
<comment type="catalytic activity">
    <reaction evidence="7">
        <text>alpha-D-mannose 1-phosphate + GTP + H(+) = GDP-alpha-D-mannose + diphosphate</text>
        <dbReference type="Rhea" id="RHEA:15229"/>
        <dbReference type="ChEBI" id="CHEBI:15378"/>
        <dbReference type="ChEBI" id="CHEBI:33019"/>
        <dbReference type="ChEBI" id="CHEBI:37565"/>
        <dbReference type="ChEBI" id="CHEBI:57527"/>
        <dbReference type="ChEBI" id="CHEBI:58409"/>
        <dbReference type="EC" id="2.7.7.13"/>
    </reaction>
</comment>
<dbReference type="GO" id="GO:0009298">
    <property type="term" value="P:GDP-mannose biosynthetic process"/>
    <property type="evidence" value="ECO:0007669"/>
    <property type="project" value="TreeGrafter"/>
</dbReference>
<evidence type="ECO:0000313" key="13">
    <source>
        <dbReference type="EMBL" id="ADE13128.1"/>
    </source>
</evidence>
<proteinExistence type="inferred from homology"/>
<evidence type="ECO:0000259" key="10">
    <source>
        <dbReference type="Pfam" id="PF00483"/>
    </source>
</evidence>
<dbReference type="InterPro" id="IPR005835">
    <property type="entry name" value="NTP_transferase_dom"/>
</dbReference>
<evidence type="ECO:0000256" key="9">
    <source>
        <dbReference type="SAM" id="MobiDB-lite"/>
    </source>
</evidence>
<comment type="similarity">
    <text evidence="1 8">Belongs to the mannose-6-phosphate isomerase type 2 family.</text>
</comment>
<dbReference type="SUPFAM" id="SSF51182">
    <property type="entry name" value="RmlC-like cupins"/>
    <property type="match status" value="1"/>
</dbReference>
<keyword evidence="6" id="KW-0342">GTP-binding</keyword>
<dbReference type="CDD" id="cd02213">
    <property type="entry name" value="cupin_PMI_typeII_C"/>
    <property type="match status" value="1"/>
</dbReference>
<evidence type="ECO:0000256" key="4">
    <source>
        <dbReference type="ARBA" id="ARBA00022695"/>
    </source>
</evidence>
<evidence type="ECO:0000256" key="6">
    <source>
        <dbReference type="ARBA" id="ARBA00023134"/>
    </source>
</evidence>
<dbReference type="Pfam" id="PF00483">
    <property type="entry name" value="NTP_transferase"/>
    <property type="match status" value="2"/>
</dbReference>
<dbReference type="NCBIfam" id="TIGR01479">
    <property type="entry name" value="GMP_PMI"/>
    <property type="match status" value="1"/>
</dbReference>
<dbReference type="InterPro" id="IPR001538">
    <property type="entry name" value="Man6P_isomerase-2_C"/>
</dbReference>
<keyword evidence="4 13" id="KW-0548">Nucleotidyltransferase</keyword>
<dbReference type="InterPro" id="IPR011051">
    <property type="entry name" value="RmlC_Cupin_sf"/>
</dbReference>
<dbReference type="Pfam" id="PF01050">
    <property type="entry name" value="MannoseP_isomer"/>
    <property type="match status" value="1"/>
</dbReference>
<feature type="compositionally biased region" description="Polar residues" evidence="9">
    <location>
        <begin position="179"/>
        <end position="218"/>
    </location>
</feature>
<dbReference type="FunFam" id="2.60.120.10:FF:000032">
    <property type="entry name" value="Mannose-1-phosphate guanylyltransferase/mannose-6-phosphate isomerase"/>
    <property type="match status" value="1"/>
</dbReference>
<protein>
    <recommendedName>
        <fullName evidence="2">mannose-1-phosphate guanylyltransferase</fullName>
        <ecNumber evidence="2">2.7.7.13</ecNumber>
    </recommendedName>
</protein>
<dbReference type="InterPro" id="IPR029044">
    <property type="entry name" value="Nucleotide-diphossugar_trans"/>
</dbReference>
<keyword evidence="13" id="KW-0413">Isomerase</keyword>
<evidence type="ECO:0000313" key="14">
    <source>
        <dbReference type="Proteomes" id="UP000001625"/>
    </source>
</evidence>
<feature type="domain" description="Nucleotidyl transferase" evidence="10">
    <location>
        <begin position="6"/>
        <end position="165"/>
    </location>
</feature>